<organism evidence="2 3">
    <name type="scientific">Butyrivibrio fibrisolvens DSM 3071</name>
    <dbReference type="NCBI Taxonomy" id="1121131"/>
    <lineage>
        <taxon>Bacteria</taxon>
        <taxon>Bacillati</taxon>
        <taxon>Bacillota</taxon>
        <taxon>Clostridia</taxon>
        <taxon>Lachnospirales</taxon>
        <taxon>Lachnospiraceae</taxon>
        <taxon>Butyrivibrio</taxon>
    </lineage>
</organism>
<dbReference type="EMBL" id="FQXK01000071">
    <property type="protein sequence ID" value="SHJ12158.1"/>
    <property type="molecule type" value="Genomic_DNA"/>
</dbReference>
<evidence type="ECO:0000256" key="1">
    <source>
        <dbReference type="SAM" id="MobiDB-lite"/>
    </source>
</evidence>
<evidence type="ECO:0000313" key="2">
    <source>
        <dbReference type="EMBL" id="SHJ12158.1"/>
    </source>
</evidence>
<feature type="compositionally biased region" description="Basic and acidic residues" evidence="1">
    <location>
        <begin position="379"/>
        <end position="407"/>
    </location>
</feature>
<feature type="compositionally biased region" description="Polar residues" evidence="1">
    <location>
        <begin position="408"/>
        <end position="424"/>
    </location>
</feature>
<proteinExistence type="predicted"/>
<gene>
    <name evidence="2" type="ORF">SAMN02745229_04124</name>
</gene>
<protein>
    <submittedName>
        <fullName evidence="2">Uncharacterized protein</fullName>
    </submittedName>
</protein>
<reference evidence="3" key="1">
    <citation type="submission" date="2016-11" db="EMBL/GenBank/DDBJ databases">
        <authorList>
            <person name="Varghese N."/>
            <person name="Submissions S."/>
        </authorList>
    </citation>
    <scope>NUCLEOTIDE SEQUENCE [LARGE SCALE GENOMIC DNA]</scope>
    <source>
        <strain evidence="3">DSM 3071</strain>
    </source>
</reference>
<name>A0A1M6GQI3_BUTFI</name>
<feature type="region of interest" description="Disordered" evidence="1">
    <location>
        <begin position="1150"/>
        <end position="1174"/>
    </location>
</feature>
<feature type="non-terminal residue" evidence="2">
    <location>
        <position position="1"/>
    </location>
</feature>
<keyword evidence="3" id="KW-1185">Reference proteome</keyword>
<evidence type="ECO:0000313" key="3">
    <source>
        <dbReference type="Proteomes" id="UP000184278"/>
    </source>
</evidence>
<dbReference type="Proteomes" id="UP000184278">
    <property type="component" value="Unassembled WGS sequence"/>
</dbReference>
<accession>A0A1M6GQI3</accession>
<sequence length="1223" mass="137583">LMGRIKWNLDLLEEVKKQHDEAMTATEQVINNGKADLSSMTEDVWEGEDGDMARDQLHDLLNKEMVETWKELDACNEAIQKAQKTAYESKNFCNRFPQIFRSGSMPSESDQGACSGDLLCDNDSCSSLKDSMSEAGQRALNVKSKVESAESVLAELETDVAKFDYSSYTEPIKTQTQNVADRTGVYNSSVSRYEQKTQEMDNTFSNELIAATPVAVPEPFDPSCLELGDDVHMKDGDIINFLEEYNAVELGGKLSDAQLENILERLFDKKDIDVSRLSEEDFGIAFINLPEEQKKAVLLEMGYSNDQIESILESCKGQKGPAAGSAFARTLVDRIAGKNKNRYHGGDDKTVLKKALGLSGLRRPGDGIAKTHAETYAGDEKLFGKASEETKKEHKEKQKEKQKKEANNDTSTITYSGEADSNGTYDEYMTEDEEVNAEIKRLLDKYEENGCFDDENLSWDQMDDVTKKALSRIAEVDIYKIEYSLSNLECAESLKRVDNILLYLCNDRVLPEGTVFNSNYLDEMYGYMSNDIVKQYLEELKALKQEDYSYTVGGVWPNVHIGPDGVVFELIDNISMDITEILCHKSDWRIKEEVIAANLDGYLELLCDDDNSNDESAIKGIDLWMKNFIIEKEEDGKRYVAYDEKLIKDVLAYKYDGLAHQLLSSLDKQIEMRRESGEPDPTVIAELTSSLATIENTYLKAEKYGAGVKLSIISDYSDEINEVVAYAVTKTSTKNFFMNGDEYDWDAIKEWCQLELPLAQEVEYDFLVDCLVKMSDTNMDNFLDNAQIIKSFGKAYEYDYSDQVMILMAKYEKKAKDLVVAIDSDENTRNYTRAICCSQAVATVKRSQCIGYSSLTFDEEEGSYIVNLDRYNGVYITQEDYIKVYPAYAAKNMSQKINDGILNLIEPSKMGCAASILDGLLQCATIGAMPFSYLGCAVAEYLASTIAGGIAAACGVAGSYLEDYRAFSSAEGGLDLQSMVLSYGVHGYLVEQSINGALEYNVVIDSFDESMIHAATIYYNECMAGQSNNSGAKPITTQQLKDSFLMQNETTINYSKFFENGGEDRIDDISYTIGLIAGYLNDGDYFYRSNDITSMQASEAAEVYIRMREYVEQYPQNYRGVENLEQLTDIELKKVYQILLIAGYMYEGEDSSDITPEQANEEGEDSNDITPEQVNEAEEVYARMKTYIEQHPEKYGDVKNLEQLSDAELQTLYQLEEGIIDEE</sequence>
<dbReference type="AlphaFoldDB" id="A0A1M6GQI3"/>
<feature type="region of interest" description="Disordered" evidence="1">
    <location>
        <begin position="379"/>
        <end position="424"/>
    </location>
</feature>